<dbReference type="PANTHER" id="PTHR14389">
    <property type="entry name" value="SI:CH1073-475A24.1"/>
    <property type="match status" value="1"/>
</dbReference>
<protein>
    <submittedName>
        <fullName evidence="2">Uncharacterized protein</fullName>
    </submittedName>
</protein>
<organism evidence="2 3">
    <name type="scientific">Saguinus oedipus</name>
    <name type="common">Cotton-top tamarin</name>
    <name type="synonym">Oedipomidas oedipus</name>
    <dbReference type="NCBI Taxonomy" id="9490"/>
    <lineage>
        <taxon>Eukaryota</taxon>
        <taxon>Metazoa</taxon>
        <taxon>Chordata</taxon>
        <taxon>Craniata</taxon>
        <taxon>Vertebrata</taxon>
        <taxon>Euteleostomi</taxon>
        <taxon>Mammalia</taxon>
        <taxon>Eutheria</taxon>
        <taxon>Euarchontoglires</taxon>
        <taxon>Primates</taxon>
        <taxon>Haplorrhini</taxon>
        <taxon>Platyrrhini</taxon>
        <taxon>Cebidae</taxon>
        <taxon>Callitrichinae</taxon>
        <taxon>Saguinus</taxon>
    </lineage>
</organism>
<feature type="compositionally biased region" description="Basic and acidic residues" evidence="1">
    <location>
        <begin position="120"/>
        <end position="138"/>
    </location>
</feature>
<sequence length="149" mass="17129">MECILFYVVAIGRTIKKIVKIKELHEKGSKLCIYALKGEAMQETLCKDGQFWSDIDGFKWKLMEGHKKIYGIQSIVDELSGKVLEMDISKKETLQKKGIHKKVKQNENTTDEINHQSLVHKQEKDGETEDVEHSREKILPPQNLGHGIK</sequence>
<comment type="caution">
    <text evidence="2">The sequence shown here is derived from an EMBL/GenBank/DDBJ whole genome shotgun (WGS) entry which is preliminary data.</text>
</comment>
<feature type="non-terminal residue" evidence="2">
    <location>
        <position position="149"/>
    </location>
</feature>
<reference evidence="2 3" key="1">
    <citation type="submission" date="2023-05" db="EMBL/GenBank/DDBJ databases">
        <title>B98-5 Cell Line De Novo Hybrid Assembly: An Optical Mapping Approach.</title>
        <authorList>
            <person name="Kananen K."/>
            <person name="Auerbach J.A."/>
            <person name="Kautto E."/>
            <person name="Blachly J.S."/>
        </authorList>
    </citation>
    <scope>NUCLEOTIDE SEQUENCE [LARGE SCALE GENOMIC DNA]</scope>
    <source>
        <strain evidence="2">B95-8</strain>
        <tissue evidence="2">Cell line</tissue>
    </source>
</reference>
<dbReference type="Proteomes" id="UP001266305">
    <property type="component" value="Unassembled WGS sequence"/>
</dbReference>
<dbReference type="EMBL" id="JASSZA010000010">
    <property type="protein sequence ID" value="KAK2100411.1"/>
    <property type="molecule type" value="Genomic_DNA"/>
</dbReference>
<keyword evidence="3" id="KW-1185">Reference proteome</keyword>
<evidence type="ECO:0000313" key="2">
    <source>
        <dbReference type="EMBL" id="KAK2100411.1"/>
    </source>
</evidence>
<gene>
    <name evidence="2" type="ORF">P7K49_021759</name>
</gene>
<accession>A0ABQ9UTN4</accession>
<evidence type="ECO:0000256" key="1">
    <source>
        <dbReference type="SAM" id="MobiDB-lite"/>
    </source>
</evidence>
<name>A0ABQ9UTN4_SAGOE</name>
<evidence type="ECO:0000313" key="3">
    <source>
        <dbReference type="Proteomes" id="UP001266305"/>
    </source>
</evidence>
<proteinExistence type="predicted"/>
<feature type="region of interest" description="Disordered" evidence="1">
    <location>
        <begin position="99"/>
        <end position="149"/>
    </location>
</feature>
<dbReference type="PANTHER" id="PTHR14389:SF4">
    <property type="entry name" value="SERINE PROTEASE FAM111B"/>
    <property type="match status" value="1"/>
</dbReference>